<dbReference type="InterPro" id="IPR007109">
    <property type="entry name" value="Brix"/>
</dbReference>
<dbReference type="GO" id="GO:0000470">
    <property type="term" value="P:maturation of LSU-rRNA"/>
    <property type="evidence" value="ECO:0007669"/>
    <property type="project" value="TreeGrafter"/>
</dbReference>
<dbReference type="GO" id="GO:0030687">
    <property type="term" value="C:preribosome, large subunit precursor"/>
    <property type="evidence" value="ECO:0007669"/>
    <property type="project" value="TreeGrafter"/>
</dbReference>
<evidence type="ECO:0000259" key="2">
    <source>
        <dbReference type="PROSITE" id="PS50833"/>
    </source>
</evidence>
<evidence type="ECO:0000313" key="3">
    <source>
        <dbReference type="EMBL" id="KAG9391526.1"/>
    </source>
</evidence>
<dbReference type="Gene3D" id="3.40.50.10480">
    <property type="entry name" value="Probable brix-domain ribosomal biogenesis protein"/>
    <property type="match status" value="1"/>
</dbReference>
<name>A0A8J6E0A1_9EUKA</name>
<dbReference type="PANTHER" id="PTHR22734:SF3">
    <property type="entry name" value="RIBOSOME PRODUCTION FACTOR 1"/>
    <property type="match status" value="1"/>
</dbReference>
<reference evidence="3" key="1">
    <citation type="submission" date="2021-05" db="EMBL/GenBank/DDBJ databases">
        <title>A free-living protist that lacks canonical eukaryotic 1 DNA replication and segregation systems.</title>
        <authorList>
            <person name="Salas-Leiva D.E."/>
            <person name="Tromer E.C."/>
            <person name="Curtis B.A."/>
            <person name="Jerlstrom-Hultqvist J."/>
            <person name="Kolisko M."/>
            <person name="Yi Z."/>
            <person name="Salas-Leiva J.S."/>
            <person name="Gallot-Lavallee L."/>
            <person name="Kops G.J.P.L."/>
            <person name="Archibald J.M."/>
            <person name="Simpson A.G.B."/>
            <person name="Roger A.J."/>
        </authorList>
    </citation>
    <scope>NUCLEOTIDE SEQUENCE</scope>
    <source>
        <strain evidence="3">BICM</strain>
    </source>
</reference>
<dbReference type="PANTHER" id="PTHR22734">
    <property type="entry name" value="U3 SMALL NUCLEOLAR RIBONUCLEOPROTEIN PROTEIN IMP4"/>
    <property type="match status" value="1"/>
</dbReference>
<dbReference type="SUPFAM" id="SSF52954">
    <property type="entry name" value="Class II aaRS ABD-related"/>
    <property type="match status" value="1"/>
</dbReference>
<gene>
    <name evidence="3" type="ORF">J8273_6290</name>
</gene>
<dbReference type="AlphaFoldDB" id="A0A8J6E0A1"/>
<dbReference type="SMART" id="SM00879">
    <property type="entry name" value="Brix"/>
    <property type="match status" value="1"/>
</dbReference>
<proteinExistence type="predicted"/>
<feature type="region of interest" description="Disordered" evidence="1">
    <location>
        <begin position="49"/>
        <end position="68"/>
    </location>
</feature>
<dbReference type="PROSITE" id="PS50833">
    <property type="entry name" value="BRIX"/>
    <property type="match status" value="1"/>
</dbReference>
<comment type="caution">
    <text evidence="3">The sequence shown here is derived from an EMBL/GenBank/DDBJ whole genome shotgun (WGS) entry which is preliminary data.</text>
</comment>
<sequence>MERASKGKGVKRTNKTPLIFTAEYADKMEKARSLKNSVRRSAVRANLVAEKKKEQQKARRTRNQLREKLGEEEVPKELPKTIDDMRVANDDAVLSDEEDIVLQDEYEDHREGKVPVVWVTTSPRPKGRRVLSFVEDLLTMIPAAKYVKRGKRTITAMCEYATEQGATDVVVVHADGADPTGIMVCHLPTGPTAWFKLDGIVLRKRIKNHGWPTVHPPEVIAKNFTTHLGKRVAQILGGLFPAQPDVTGRQVISINNKRDFIFMRFHRYEFASDEAVNLQELGPKFSLKLRYIVRGSFDPVGGEYEWNADQQGEQRRRFHL</sequence>
<evidence type="ECO:0000256" key="1">
    <source>
        <dbReference type="SAM" id="MobiDB-lite"/>
    </source>
</evidence>
<protein>
    <submittedName>
        <fullName evidence="3">Brix domain</fullName>
    </submittedName>
</protein>
<evidence type="ECO:0000313" key="4">
    <source>
        <dbReference type="Proteomes" id="UP000717585"/>
    </source>
</evidence>
<dbReference type="GO" id="GO:0042134">
    <property type="term" value="F:rRNA primary transcript binding"/>
    <property type="evidence" value="ECO:0007669"/>
    <property type="project" value="InterPro"/>
</dbReference>
<dbReference type="OrthoDB" id="264354at2759"/>
<dbReference type="GO" id="GO:0005730">
    <property type="term" value="C:nucleolus"/>
    <property type="evidence" value="ECO:0007669"/>
    <property type="project" value="TreeGrafter"/>
</dbReference>
<dbReference type="Pfam" id="PF04427">
    <property type="entry name" value="Brix"/>
    <property type="match status" value="1"/>
</dbReference>
<organism evidence="3 4">
    <name type="scientific">Carpediemonas membranifera</name>
    <dbReference type="NCBI Taxonomy" id="201153"/>
    <lineage>
        <taxon>Eukaryota</taxon>
        <taxon>Metamonada</taxon>
        <taxon>Carpediemonas-like organisms</taxon>
        <taxon>Carpediemonas</taxon>
    </lineage>
</organism>
<dbReference type="GO" id="GO:0000460">
    <property type="term" value="P:maturation of 5.8S rRNA"/>
    <property type="evidence" value="ECO:0007669"/>
    <property type="project" value="TreeGrafter"/>
</dbReference>
<keyword evidence="4" id="KW-1185">Reference proteome</keyword>
<dbReference type="Proteomes" id="UP000717585">
    <property type="component" value="Unassembled WGS sequence"/>
</dbReference>
<dbReference type="EMBL" id="JAHDYR010000053">
    <property type="protein sequence ID" value="KAG9391526.1"/>
    <property type="molecule type" value="Genomic_DNA"/>
</dbReference>
<feature type="domain" description="Brix" evidence="2">
    <location>
        <begin position="116"/>
        <end position="298"/>
    </location>
</feature>
<accession>A0A8J6E0A1</accession>
<dbReference type="InterPro" id="IPR044281">
    <property type="entry name" value="IMP4/RPF1"/>
</dbReference>